<evidence type="ECO:0000313" key="7">
    <source>
        <dbReference type="EMBL" id="PKI82908.1"/>
    </source>
</evidence>
<feature type="compositionally biased region" description="Polar residues" evidence="6">
    <location>
        <begin position="114"/>
        <end position="125"/>
    </location>
</feature>
<dbReference type="Pfam" id="PF10198">
    <property type="entry name" value="Ada3"/>
    <property type="match status" value="1"/>
</dbReference>
<gene>
    <name evidence="7" type="primary">NGG1</name>
    <name evidence="7" type="ORF">MVES_003195</name>
</gene>
<comment type="similarity">
    <text evidence="2">Belongs to the NGG1 family.</text>
</comment>
<keyword evidence="4" id="KW-0804">Transcription</keyword>
<dbReference type="AlphaFoldDB" id="A0A2N1J8N1"/>
<dbReference type="EMBL" id="KZ454993">
    <property type="protein sequence ID" value="PKI82908.1"/>
    <property type="molecule type" value="Genomic_DNA"/>
</dbReference>
<feature type="region of interest" description="Disordered" evidence="6">
    <location>
        <begin position="513"/>
        <end position="545"/>
    </location>
</feature>
<reference evidence="7 8" key="1">
    <citation type="submission" date="2017-10" db="EMBL/GenBank/DDBJ databases">
        <title>A novel species of cold-tolerant Malassezia isolated from bats.</title>
        <authorList>
            <person name="Lorch J.M."/>
            <person name="Palmer J.M."/>
            <person name="Vanderwolf K.J."/>
            <person name="Schmidt K.Z."/>
            <person name="Verant M.L."/>
            <person name="Weller T.J."/>
            <person name="Blehert D.S."/>
        </authorList>
    </citation>
    <scope>NUCLEOTIDE SEQUENCE [LARGE SCALE GENOMIC DNA]</scope>
    <source>
        <strain evidence="7 8">NWHC:44797-103</strain>
    </source>
</reference>
<evidence type="ECO:0000256" key="1">
    <source>
        <dbReference type="ARBA" id="ARBA00004123"/>
    </source>
</evidence>
<evidence type="ECO:0000256" key="2">
    <source>
        <dbReference type="ARBA" id="ARBA00005330"/>
    </source>
</evidence>
<keyword evidence="3" id="KW-0805">Transcription regulation</keyword>
<keyword evidence="5" id="KW-0539">Nucleus</keyword>
<evidence type="ECO:0000256" key="6">
    <source>
        <dbReference type="SAM" id="MobiDB-lite"/>
    </source>
</evidence>
<evidence type="ECO:0000256" key="5">
    <source>
        <dbReference type="ARBA" id="ARBA00023242"/>
    </source>
</evidence>
<dbReference type="GeneID" id="80903135"/>
<evidence type="ECO:0000256" key="4">
    <source>
        <dbReference type="ARBA" id="ARBA00023163"/>
    </source>
</evidence>
<dbReference type="PANTHER" id="PTHR13556:SF2">
    <property type="entry name" value="TRANSCRIPTIONAL ADAPTER 3"/>
    <property type="match status" value="1"/>
</dbReference>
<dbReference type="STRING" id="2020962.A0A2N1J8N1"/>
<name>A0A2N1J8N1_9BASI</name>
<dbReference type="OrthoDB" id="1232at2759"/>
<feature type="compositionally biased region" description="Basic residues" evidence="6">
    <location>
        <begin position="513"/>
        <end position="526"/>
    </location>
</feature>
<dbReference type="GO" id="GO:0005634">
    <property type="term" value="C:nucleus"/>
    <property type="evidence" value="ECO:0007669"/>
    <property type="project" value="UniProtKB-SubCell"/>
</dbReference>
<feature type="region of interest" description="Disordered" evidence="6">
    <location>
        <begin position="98"/>
        <end position="140"/>
    </location>
</feature>
<dbReference type="RefSeq" id="XP_056064413.1">
    <property type="nucleotide sequence ID" value="XM_056208438.1"/>
</dbReference>
<feature type="compositionally biased region" description="Polar residues" evidence="6">
    <location>
        <begin position="234"/>
        <end position="247"/>
    </location>
</feature>
<dbReference type="GO" id="GO:0000124">
    <property type="term" value="C:SAGA complex"/>
    <property type="evidence" value="ECO:0007669"/>
    <property type="project" value="TreeGrafter"/>
</dbReference>
<feature type="region of interest" description="Disordered" evidence="6">
    <location>
        <begin position="200"/>
        <end position="259"/>
    </location>
</feature>
<dbReference type="Proteomes" id="UP000232875">
    <property type="component" value="Unassembled WGS sequence"/>
</dbReference>
<dbReference type="GO" id="GO:0003713">
    <property type="term" value="F:transcription coactivator activity"/>
    <property type="evidence" value="ECO:0007669"/>
    <property type="project" value="TreeGrafter"/>
</dbReference>
<comment type="subcellular location">
    <subcellularLocation>
        <location evidence="1">Nucleus</location>
    </subcellularLocation>
</comment>
<organism evidence="7 8">
    <name type="scientific">Malassezia vespertilionis</name>
    <dbReference type="NCBI Taxonomy" id="2020962"/>
    <lineage>
        <taxon>Eukaryota</taxon>
        <taxon>Fungi</taxon>
        <taxon>Dikarya</taxon>
        <taxon>Basidiomycota</taxon>
        <taxon>Ustilaginomycotina</taxon>
        <taxon>Malasseziomycetes</taxon>
        <taxon>Malasseziales</taxon>
        <taxon>Malasseziaceae</taxon>
        <taxon>Malassezia</taxon>
    </lineage>
</organism>
<proteinExistence type="inferred from homology"/>
<evidence type="ECO:0000313" key="8">
    <source>
        <dbReference type="Proteomes" id="UP000232875"/>
    </source>
</evidence>
<accession>A0A2N1J8N1</accession>
<dbReference type="PANTHER" id="PTHR13556">
    <property type="entry name" value="TRANSCRIPTIONAL ADAPTER 3-RELATED"/>
    <property type="match status" value="1"/>
</dbReference>
<evidence type="ECO:0000256" key="3">
    <source>
        <dbReference type="ARBA" id="ARBA00023015"/>
    </source>
</evidence>
<dbReference type="InterPro" id="IPR019340">
    <property type="entry name" value="Histone_AcTrfase_su3"/>
</dbReference>
<dbReference type="GO" id="GO:0006357">
    <property type="term" value="P:regulation of transcription by RNA polymerase II"/>
    <property type="evidence" value="ECO:0007669"/>
    <property type="project" value="TreeGrafter"/>
</dbReference>
<protein>
    <submittedName>
        <fullName evidence="7">Ngg1p</fullName>
    </submittedName>
</protein>
<keyword evidence="8" id="KW-1185">Reference proteome</keyword>
<sequence length="587" mass="65313">MLPAQDGPDALASLKNTEQLYKNYMGMYNSAVPELDELAALRTHLDFLRNDADARLNALLTERGHQPRTNTSNATVYKNEENAGLSVYDTEQEWSHTNGTVSHTYGRGPRRQTAHSSPAEMTSSDLDTDMDEPSKPGASVRTGLGVKLRIQAHDPAHVKQPPTEAVTLRPRPHVVDVDETFVDDSKFSWDIPADVHAAALPQLEPRRGTRPCPTHPFDVHDDFANKDWRDRDTQSMGSPAPGQSITKDASRSRQGKDATQVPATTFYNYADAYFKPVTEDDLAWLSSKADDPYPFQFPDLGTPYRKVWGKEDAELLGELNTVDGSAQNDPAKARARALVGNAVHDDDVPLAHALLSDTNPACSFTLRELGDRQMYNRTAWCGPLTERLASSILVTDDDSSLEGAAYADTALVLEPPPDTHKTMAEVESQARQELEAVGLLEPGIRIPWEEHADSSISSALRQAQELLQKQTRMNEQRKARLFRIAQDRMAFQDYQACLQAIDREIEANWTKRQRQIKASMGKKRKGHDPNGTVPTEAAGPSKPQLPDTLQAMLARRRKLKEAFKPMFAAIPHSFKAPRESIYQGLDM</sequence>
<feature type="compositionally biased region" description="Basic and acidic residues" evidence="6">
    <location>
        <begin position="217"/>
        <end position="233"/>
    </location>
</feature>